<protein>
    <submittedName>
        <fullName evidence="1">Uncharacterized protein</fullName>
    </submittedName>
</protein>
<organism evidence="1 2">
    <name type="scientific">Caenimonas aquaedulcis</name>
    <dbReference type="NCBI Taxonomy" id="2793270"/>
    <lineage>
        <taxon>Bacteria</taxon>
        <taxon>Pseudomonadati</taxon>
        <taxon>Pseudomonadota</taxon>
        <taxon>Betaproteobacteria</taxon>
        <taxon>Burkholderiales</taxon>
        <taxon>Comamonadaceae</taxon>
        <taxon>Caenimonas</taxon>
    </lineage>
</organism>
<dbReference type="AlphaFoldDB" id="A0A931MJ49"/>
<dbReference type="PROSITE" id="PS51257">
    <property type="entry name" value="PROKAR_LIPOPROTEIN"/>
    <property type="match status" value="1"/>
</dbReference>
<dbReference type="RefSeq" id="WP_196988264.1">
    <property type="nucleotide sequence ID" value="NZ_JADWYS010000001.1"/>
</dbReference>
<sequence>MDVVYSRDSFVRGIRVALGVAAFLVAAGMTGCGGGGEGAAPLPAPQHAGAGSLPLNAALHAPSKQARAPDQLPTATQVLDWAEWALPGLFPGHAEDRVQLPYLYRYYPQTGNYVGIAGDSVYAMGPVTGGPLKRVGSVWDYACSVAPESCGVALDGFSVRLDAGAKFDVVQNGLTANGSAVVTGSIDGDALSAVGPQPTIYLIGEDPAGVLVPSSLSFSSPQRFMLGVHTAPGISAGLRSGVMRIQACLDPACETRIAGTPVRVPYTVFVAGPTALSRASIEATSPAGEVSNQSIDVTLPPGATGFSASVIRSSANDFLTPFDVTTKLSADGRTGTLDVVLKHLLAGSFTGTISLTTYFPPVNGVPVMPQSQEIKVSYVATGADAAACAFPSNYEIRISISSLTASGSYDYVIPYTCANGVVPDYGAQNTITVTSAAAGSEAYFLPGMFGFYDILVCDRSRYFEHPCLPAGEYKFNRTFAFLAWDSRINNYGHPTFTVPVTVVLTP</sequence>
<keyword evidence="2" id="KW-1185">Reference proteome</keyword>
<dbReference type="EMBL" id="JADWYS010000001">
    <property type="protein sequence ID" value="MBG9390529.1"/>
    <property type="molecule type" value="Genomic_DNA"/>
</dbReference>
<reference evidence="1" key="1">
    <citation type="submission" date="2020-11" db="EMBL/GenBank/DDBJ databases">
        <title>Bacterial whole genome sequence for Caenimonas sp. DR4.4.</title>
        <authorList>
            <person name="Le V."/>
            <person name="Ko S.-R."/>
            <person name="Ahn C.-Y."/>
            <person name="Oh H.-M."/>
        </authorList>
    </citation>
    <scope>NUCLEOTIDE SEQUENCE</scope>
    <source>
        <strain evidence="1">DR4.4</strain>
    </source>
</reference>
<comment type="caution">
    <text evidence="1">The sequence shown here is derived from an EMBL/GenBank/DDBJ whole genome shotgun (WGS) entry which is preliminary data.</text>
</comment>
<dbReference type="Proteomes" id="UP000651050">
    <property type="component" value="Unassembled WGS sequence"/>
</dbReference>
<evidence type="ECO:0000313" key="1">
    <source>
        <dbReference type="EMBL" id="MBG9390529.1"/>
    </source>
</evidence>
<accession>A0A931MJ49</accession>
<name>A0A931MJ49_9BURK</name>
<gene>
    <name evidence="1" type="ORF">I5803_21035</name>
</gene>
<proteinExistence type="predicted"/>
<evidence type="ECO:0000313" key="2">
    <source>
        <dbReference type="Proteomes" id="UP000651050"/>
    </source>
</evidence>